<dbReference type="EMBL" id="JACVVK020000097">
    <property type="protein sequence ID" value="KAK7493013.1"/>
    <property type="molecule type" value="Genomic_DNA"/>
</dbReference>
<keyword evidence="2" id="KW-1185">Reference proteome</keyword>
<feature type="non-terminal residue" evidence="1">
    <location>
        <position position="1"/>
    </location>
</feature>
<dbReference type="AlphaFoldDB" id="A0ABD0L0G9"/>
<gene>
    <name evidence="1" type="ORF">BaRGS_00015743</name>
</gene>
<comment type="caution">
    <text evidence="1">The sequence shown here is derived from an EMBL/GenBank/DDBJ whole genome shotgun (WGS) entry which is preliminary data.</text>
</comment>
<proteinExistence type="predicted"/>
<protein>
    <submittedName>
        <fullName evidence="1">Uncharacterized protein</fullName>
    </submittedName>
</protein>
<reference evidence="1 2" key="1">
    <citation type="journal article" date="2023" name="Sci. Data">
        <title>Genome assembly of the Korean intertidal mud-creeper Batillaria attramentaria.</title>
        <authorList>
            <person name="Patra A.K."/>
            <person name="Ho P.T."/>
            <person name="Jun S."/>
            <person name="Lee S.J."/>
            <person name="Kim Y."/>
            <person name="Won Y.J."/>
        </authorList>
    </citation>
    <scope>NUCLEOTIDE SEQUENCE [LARGE SCALE GENOMIC DNA]</scope>
    <source>
        <strain evidence="1">Wonlab-2016</strain>
    </source>
</reference>
<sequence>ETIHKSVVTLRRERVQVRRKVTQSLSVIAAGPNNDSSDRIGPSWLHNLAVIIGTFCRPEKEEHERTMIAAIQNQAVTSGK</sequence>
<organism evidence="1 2">
    <name type="scientific">Batillaria attramentaria</name>
    <dbReference type="NCBI Taxonomy" id="370345"/>
    <lineage>
        <taxon>Eukaryota</taxon>
        <taxon>Metazoa</taxon>
        <taxon>Spiralia</taxon>
        <taxon>Lophotrochozoa</taxon>
        <taxon>Mollusca</taxon>
        <taxon>Gastropoda</taxon>
        <taxon>Caenogastropoda</taxon>
        <taxon>Sorbeoconcha</taxon>
        <taxon>Cerithioidea</taxon>
        <taxon>Batillariidae</taxon>
        <taxon>Batillaria</taxon>
    </lineage>
</organism>
<dbReference type="Proteomes" id="UP001519460">
    <property type="component" value="Unassembled WGS sequence"/>
</dbReference>
<evidence type="ECO:0000313" key="1">
    <source>
        <dbReference type="EMBL" id="KAK7493013.1"/>
    </source>
</evidence>
<name>A0ABD0L0G9_9CAEN</name>
<accession>A0ABD0L0G9</accession>
<evidence type="ECO:0000313" key="2">
    <source>
        <dbReference type="Proteomes" id="UP001519460"/>
    </source>
</evidence>